<feature type="non-terminal residue" evidence="1">
    <location>
        <position position="66"/>
    </location>
</feature>
<name>A0ACA9SPB6_9GLOM</name>
<sequence length="66" mass="7294">MEEKYGIPGSSSSTSAGHNHCDYDNNNPLTSSTFTIKKKTKIEDHKAIIDRAKELMKDLGDPSNLI</sequence>
<proteinExistence type="predicted"/>
<comment type="caution">
    <text evidence="1">The sequence shown here is derived from an EMBL/GenBank/DDBJ whole genome shotgun (WGS) entry which is preliminary data.</text>
</comment>
<evidence type="ECO:0000313" key="2">
    <source>
        <dbReference type="Proteomes" id="UP000789920"/>
    </source>
</evidence>
<gene>
    <name evidence="1" type="ORF">RPERSI_LOCUS33072</name>
</gene>
<evidence type="ECO:0000313" key="1">
    <source>
        <dbReference type="EMBL" id="CAG8844122.1"/>
    </source>
</evidence>
<accession>A0ACA9SPB6</accession>
<dbReference type="EMBL" id="CAJVQC010141179">
    <property type="protein sequence ID" value="CAG8844122.1"/>
    <property type="molecule type" value="Genomic_DNA"/>
</dbReference>
<reference evidence="1" key="1">
    <citation type="submission" date="2021-06" db="EMBL/GenBank/DDBJ databases">
        <authorList>
            <person name="Kallberg Y."/>
            <person name="Tangrot J."/>
            <person name="Rosling A."/>
        </authorList>
    </citation>
    <scope>NUCLEOTIDE SEQUENCE</scope>
    <source>
        <strain evidence="1">MA461A</strain>
    </source>
</reference>
<dbReference type="Proteomes" id="UP000789920">
    <property type="component" value="Unassembled WGS sequence"/>
</dbReference>
<keyword evidence="2" id="KW-1185">Reference proteome</keyword>
<organism evidence="1 2">
    <name type="scientific">Racocetra persica</name>
    <dbReference type="NCBI Taxonomy" id="160502"/>
    <lineage>
        <taxon>Eukaryota</taxon>
        <taxon>Fungi</taxon>
        <taxon>Fungi incertae sedis</taxon>
        <taxon>Mucoromycota</taxon>
        <taxon>Glomeromycotina</taxon>
        <taxon>Glomeromycetes</taxon>
        <taxon>Diversisporales</taxon>
        <taxon>Gigasporaceae</taxon>
        <taxon>Racocetra</taxon>
    </lineage>
</organism>
<protein>
    <submittedName>
        <fullName evidence="1">11187_t:CDS:1</fullName>
    </submittedName>
</protein>